<dbReference type="HAMAP" id="MF_00978">
    <property type="entry name" value="Bifunct_BirA"/>
    <property type="match status" value="1"/>
</dbReference>
<keyword evidence="2" id="KW-0547">Nucleotide-binding</keyword>
<dbReference type="Proteomes" id="UP000187608">
    <property type="component" value="Unassembled WGS sequence"/>
</dbReference>
<evidence type="ECO:0000313" key="4">
    <source>
        <dbReference type="EMBL" id="SIS37197.1"/>
    </source>
</evidence>
<organism evidence="4 5">
    <name type="scientific">Salimicrobium flavidum</name>
    <dbReference type="NCBI Taxonomy" id="570947"/>
    <lineage>
        <taxon>Bacteria</taxon>
        <taxon>Bacillati</taxon>
        <taxon>Bacillota</taxon>
        <taxon>Bacilli</taxon>
        <taxon>Bacillales</taxon>
        <taxon>Bacillaceae</taxon>
        <taxon>Salimicrobium</taxon>
    </lineage>
</organism>
<name>A0A1N7IJE9_9BACI</name>
<dbReference type="InterPro" id="IPR036390">
    <property type="entry name" value="WH_DNA-bd_sf"/>
</dbReference>
<dbReference type="GO" id="GO:0009249">
    <property type="term" value="P:protein lipoylation"/>
    <property type="evidence" value="ECO:0007669"/>
    <property type="project" value="UniProtKB-ARBA"/>
</dbReference>
<keyword evidence="2" id="KW-0804">Transcription</keyword>
<dbReference type="CDD" id="cd16442">
    <property type="entry name" value="BPL"/>
    <property type="match status" value="1"/>
</dbReference>
<feature type="binding site" evidence="2">
    <location>
        <position position="190"/>
    </location>
    <ligand>
        <name>biotin</name>
        <dbReference type="ChEBI" id="CHEBI:57586"/>
    </ligand>
</feature>
<keyword evidence="2" id="KW-0238">DNA-binding</keyword>
<feature type="domain" description="BPL/LPL catalytic" evidence="3">
    <location>
        <begin position="73"/>
        <end position="263"/>
    </location>
</feature>
<evidence type="ECO:0000313" key="5">
    <source>
        <dbReference type="Proteomes" id="UP000187608"/>
    </source>
</evidence>
<dbReference type="InterPro" id="IPR013196">
    <property type="entry name" value="HTH_11"/>
</dbReference>
<dbReference type="EC" id="6.3.4.15" evidence="2"/>
<dbReference type="AlphaFoldDB" id="A0A1N7IJE9"/>
<dbReference type="Gene3D" id="1.10.10.10">
    <property type="entry name" value="Winged helix-like DNA-binding domain superfamily/Winged helix DNA-binding domain"/>
    <property type="match status" value="1"/>
</dbReference>
<dbReference type="NCBIfam" id="TIGR00121">
    <property type="entry name" value="birA_ligase"/>
    <property type="match status" value="1"/>
</dbReference>
<dbReference type="InterPro" id="IPR030855">
    <property type="entry name" value="Bifunct_BirA"/>
</dbReference>
<dbReference type="GO" id="GO:0016740">
    <property type="term" value="F:transferase activity"/>
    <property type="evidence" value="ECO:0007669"/>
    <property type="project" value="UniProtKB-ARBA"/>
</dbReference>
<feature type="binding site" evidence="2">
    <location>
        <position position="120"/>
    </location>
    <ligand>
        <name>biotin</name>
        <dbReference type="ChEBI" id="CHEBI:57586"/>
    </ligand>
</feature>
<protein>
    <recommendedName>
        <fullName evidence="2">Bifunctional ligase/repressor BirA</fullName>
    </recommendedName>
    <alternativeName>
        <fullName evidence="2">Biotin--[acetyl-CoA-carboxylase] ligase</fullName>
        <ecNumber evidence="2">6.3.4.15</ecNumber>
    </alternativeName>
    <alternativeName>
        <fullName evidence="2">Biotin--protein ligase</fullName>
    </alternativeName>
    <alternativeName>
        <fullName evidence="2">Biotin-[acetyl-CoA carboxylase] synthetase</fullName>
    </alternativeName>
</protein>
<comment type="similarity">
    <text evidence="2">Belongs to the biotin--protein ligase family.</text>
</comment>
<dbReference type="SUPFAM" id="SSF46785">
    <property type="entry name" value="Winged helix' DNA-binding domain"/>
    <property type="match status" value="1"/>
</dbReference>
<dbReference type="InterPro" id="IPR004143">
    <property type="entry name" value="BPL_LPL_catalytic"/>
</dbReference>
<dbReference type="SUPFAM" id="SSF55681">
    <property type="entry name" value="Class II aaRS and biotin synthetases"/>
    <property type="match status" value="1"/>
</dbReference>
<dbReference type="InterPro" id="IPR004408">
    <property type="entry name" value="Biotin_CoA_COase_ligase"/>
</dbReference>
<dbReference type="PROSITE" id="PS51733">
    <property type="entry name" value="BPL_LPL_CATALYTIC"/>
    <property type="match status" value="1"/>
</dbReference>
<keyword evidence="1 2" id="KW-0436">Ligase</keyword>
<dbReference type="Gene3D" id="3.30.930.10">
    <property type="entry name" value="Bira Bifunctional Protein, Domain 2"/>
    <property type="match status" value="1"/>
</dbReference>
<dbReference type="PANTHER" id="PTHR12835">
    <property type="entry name" value="BIOTIN PROTEIN LIGASE"/>
    <property type="match status" value="1"/>
</dbReference>
<dbReference type="EMBL" id="FTOC01000001">
    <property type="protein sequence ID" value="SIS37197.1"/>
    <property type="molecule type" value="Genomic_DNA"/>
</dbReference>
<dbReference type="OrthoDB" id="9807064at2"/>
<dbReference type="GO" id="GO:0005524">
    <property type="term" value="F:ATP binding"/>
    <property type="evidence" value="ECO:0007669"/>
    <property type="project" value="UniProtKB-UniRule"/>
</dbReference>
<comment type="caution">
    <text evidence="2">Lacks conserved residue(s) required for the propagation of feature annotation.</text>
</comment>
<dbReference type="InterPro" id="IPR036388">
    <property type="entry name" value="WH-like_DNA-bd_sf"/>
</dbReference>
<keyword evidence="2" id="KW-0805">Transcription regulation</keyword>
<evidence type="ECO:0000259" key="3">
    <source>
        <dbReference type="PROSITE" id="PS51733"/>
    </source>
</evidence>
<dbReference type="Pfam" id="PF08279">
    <property type="entry name" value="HTH_11"/>
    <property type="match status" value="1"/>
</dbReference>
<keyword evidence="2" id="KW-0678">Repressor</keyword>
<dbReference type="RefSeq" id="WP_076556525.1">
    <property type="nucleotide sequence ID" value="NZ_FTOC01000001.1"/>
</dbReference>
<sequence>MGERTGSTKRKLIDLFKETEDYLSGQWLADTLSVSRTAVWKNIKELEKEGFLFEVVKKKGYKLVGTSPGISPASIQSTLNTKEIGRTFYHFTEVKSTQEKIHTMAKEGYPNGTVALADEQTAGKGRMKRDWNSLKGKGIWMSLLLRPSIPPQKAPQLTLVAATSIVNVLQASGIEATVKWPNDLMIGDRKVCGILTEMRAEQDSIDYLALGIGLNVNQSLEDMPVELERKATSLYMETGEERVISEIVTELLNRLEYELNRYFELGFSPFQEEWGKIGYKVGQWVSVSTWGEPWRAKIDRMEADGALMVLDSSGREHQLYSAEILWNENY</sequence>
<dbReference type="InterPro" id="IPR045864">
    <property type="entry name" value="aa-tRNA-synth_II/BPL/LPL"/>
</dbReference>
<keyword evidence="2" id="KW-0067">ATP-binding</keyword>
<dbReference type="GO" id="GO:0005737">
    <property type="term" value="C:cytoplasm"/>
    <property type="evidence" value="ECO:0007669"/>
    <property type="project" value="TreeGrafter"/>
</dbReference>
<dbReference type="STRING" id="570947.SAMN05421687_101258"/>
<feature type="DNA-binding region" description="H-T-H motif" evidence="2">
    <location>
        <begin position="25"/>
        <end position="44"/>
    </location>
</feature>
<dbReference type="GO" id="GO:0004077">
    <property type="term" value="F:biotin--[biotin carboxyl-carrier protein] ligase activity"/>
    <property type="evidence" value="ECO:0007669"/>
    <property type="project" value="UniProtKB-UniRule"/>
</dbReference>
<accession>A0A1N7IJE9</accession>
<gene>
    <name evidence="2" type="primary">birA</name>
    <name evidence="4" type="ORF">SAMN05421687_101258</name>
</gene>
<keyword evidence="2" id="KW-0092">Biotin</keyword>
<comment type="function">
    <text evidence="2">Acts both as a biotin--[acetyl-CoA-carboxylase] ligase and a repressor.</text>
</comment>
<dbReference type="Pfam" id="PF03099">
    <property type="entry name" value="BPL_LplA_LipB"/>
    <property type="match status" value="1"/>
</dbReference>
<dbReference type="PANTHER" id="PTHR12835:SF5">
    <property type="entry name" value="BIOTIN--PROTEIN LIGASE"/>
    <property type="match status" value="1"/>
</dbReference>
<proteinExistence type="inferred from homology"/>
<keyword evidence="5" id="KW-1185">Reference proteome</keyword>
<dbReference type="GO" id="GO:0003677">
    <property type="term" value="F:DNA binding"/>
    <property type="evidence" value="ECO:0007669"/>
    <property type="project" value="UniProtKB-UniRule"/>
</dbReference>
<comment type="catalytic activity">
    <reaction evidence="2">
        <text>biotin + L-lysyl-[protein] + ATP = N(6)-biotinyl-L-lysyl-[protein] + AMP + diphosphate + H(+)</text>
        <dbReference type="Rhea" id="RHEA:11756"/>
        <dbReference type="Rhea" id="RHEA-COMP:9752"/>
        <dbReference type="Rhea" id="RHEA-COMP:10505"/>
        <dbReference type="ChEBI" id="CHEBI:15378"/>
        <dbReference type="ChEBI" id="CHEBI:29969"/>
        <dbReference type="ChEBI" id="CHEBI:30616"/>
        <dbReference type="ChEBI" id="CHEBI:33019"/>
        <dbReference type="ChEBI" id="CHEBI:57586"/>
        <dbReference type="ChEBI" id="CHEBI:83144"/>
        <dbReference type="ChEBI" id="CHEBI:456215"/>
        <dbReference type="EC" id="6.3.4.15"/>
    </reaction>
</comment>
<evidence type="ECO:0000256" key="2">
    <source>
        <dbReference type="HAMAP-Rule" id="MF_00978"/>
    </source>
</evidence>
<dbReference type="GO" id="GO:0006355">
    <property type="term" value="P:regulation of DNA-templated transcription"/>
    <property type="evidence" value="ECO:0007669"/>
    <property type="project" value="UniProtKB-UniRule"/>
</dbReference>
<reference evidence="5" key="1">
    <citation type="submission" date="2017-01" db="EMBL/GenBank/DDBJ databases">
        <authorList>
            <person name="Varghese N."/>
            <person name="Submissions S."/>
        </authorList>
    </citation>
    <scope>NUCLEOTIDE SEQUENCE [LARGE SCALE GENOMIC DNA]</scope>
    <source>
        <strain evidence="5">DSM 23127</strain>
    </source>
</reference>
<evidence type="ECO:0000256" key="1">
    <source>
        <dbReference type="ARBA" id="ARBA00022598"/>
    </source>
</evidence>